<keyword evidence="2" id="KW-1185">Reference proteome</keyword>
<comment type="caution">
    <text evidence="1">The sequence shown here is derived from an EMBL/GenBank/DDBJ whole genome shotgun (WGS) entry which is preliminary data.</text>
</comment>
<dbReference type="EMBL" id="BMDJ01000009">
    <property type="protein sequence ID" value="GGI27649.1"/>
    <property type="molecule type" value="Genomic_DNA"/>
</dbReference>
<organism evidence="1 2">
    <name type="scientific">Pedobacter mendelii</name>
    <dbReference type="NCBI Taxonomy" id="1908240"/>
    <lineage>
        <taxon>Bacteria</taxon>
        <taxon>Pseudomonadati</taxon>
        <taxon>Bacteroidota</taxon>
        <taxon>Sphingobacteriia</taxon>
        <taxon>Sphingobacteriales</taxon>
        <taxon>Sphingobacteriaceae</taxon>
        <taxon>Pedobacter</taxon>
    </lineage>
</organism>
<evidence type="ECO:0000313" key="1">
    <source>
        <dbReference type="EMBL" id="GGI27649.1"/>
    </source>
</evidence>
<gene>
    <name evidence="1" type="ORF">GCM10008119_28700</name>
</gene>
<accession>A0ABQ2BKZ8</accession>
<protein>
    <submittedName>
        <fullName evidence="1">Uncharacterized protein</fullName>
    </submittedName>
</protein>
<sequence>MKTAKYWLGLANLSEITKNGLPDFLDEKIHGMGKGTALLSALKENETVLNAWVIDKEEAIKQNGEIYKSPLNFYLKNGFMVYPEMRLENEKMSAVKIIWKEGRRI</sequence>
<dbReference type="Proteomes" id="UP000645390">
    <property type="component" value="Unassembled WGS sequence"/>
</dbReference>
<proteinExistence type="predicted"/>
<dbReference type="RefSeq" id="WP_188415699.1">
    <property type="nucleotide sequence ID" value="NZ_BMDJ01000009.1"/>
</dbReference>
<reference evidence="2" key="1">
    <citation type="journal article" date="2019" name="Int. J. Syst. Evol. Microbiol.">
        <title>The Global Catalogue of Microorganisms (GCM) 10K type strain sequencing project: providing services to taxonomists for standard genome sequencing and annotation.</title>
        <authorList>
            <consortium name="The Broad Institute Genomics Platform"/>
            <consortium name="The Broad Institute Genome Sequencing Center for Infectious Disease"/>
            <person name="Wu L."/>
            <person name="Ma J."/>
        </authorList>
    </citation>
    <scope>NUCLEOTIDE SEQUENCE [LARGE SCALE GENOMIC DNA]</scope>
    <source>
        <strain evidence="2">CCM 8939</strain>
    </source>
</reference>
<evidence type="ECO:0000313" key="2">
    <source>
        <dbReference type="Proteomes" id="UP000645390"/>
    </source>
</evidence>
<name>A0ABQ2BKZ8_9SPHI</name>